<reference evidence="11" key="1">
    <citation type="submission" date="2016-06" db="EMBL/GenBank/DDBJ databases">
        <title>Four novel species of enterococci isolated from chicken manure.</title>
        <authorList>
            <person name="Van Tyne D."/>
        </authorList>
    </citation>
    <scope>NUCLEOTIDE SEQUENCE [LARGE SCALE GENOMIC DNA]</scope>
    <source>
        <strain evidence="11">JM9A</strain>
    </source>
</reference>
<keyword evidence="5" id="KW-0963">Cytoplasm</keyword>
<comment type="pathway">
    <text evidence="5 7">Amino-acid biosynthesis; L-proline biosynthesis; L-proline from L-glutamate 5-semialdehyde: step 1/1.</text>
</comment>
<comment type="catalytic activity">
    <reaction evidence="5 7">
        <text>L-proline + NADP(+) = (S)-1-pyrroline-5-carboxylate + NADPH + 2 H(+)</text>
        <dbReference type="Rhea" id="RHEA:14109"/>
        <dbReference type="ChEBI" id="CHEBI:15378"/>
        <dbReference type="ChEBI" id="CHEBI:17388"/>
        <dbReference type="ChEBI" id="CHEBI:57783"/>
        <dbReference type="ChEBI" id="CHEBI:58349"/>
        <dbReference type="ChEBI" id="CHEBI:60039"/>
        <dbReference type="EC" id="1.5.1.2"/>
    </reaction>
</comment>
<gene>
    <name evidence="5" type="primary">proC</name>
    <name evidence="10" type="ORF">BAU18_002525</name>
</gene>
<comment type="function">
    <text evidence="5">Catalyzes the reduction of 1-pyrroline-5-carboxylate (PCA) to L-proline.</text>
</comment>
<name>A0ABV0F4A4_9ENTE</name>
<dbReference type="Gene3D" id="3.40.50.720">
    <property type="entry name" value="NAD(P)-binding Rossmann-like Domain"/>
    <property type="match status" value="1"/>
</dbReference>
<evidence type="ECO:0000259" key="9">
    <source>
        <dbReference type="Pfam" id="PF14748"/>
    </source>
</evidence>
<protein>
    <recommendedName>
        <fullName evidence="5 6">Pyrroline-5-carboxylate reductase</fullName>
        <shortName evidence="5">P5C reductase</shortName>
        <shortName evidence="5">P5CR</shortName>
        <ecNumber evidence="5 6">1.5.1.2</ecNumber>
    </recommendedName>
    <alternativeName>
        <fullName evidence="5">PCA reductase</fullName>
    </alternativeName>
</protein>
<keyword evidence="4 5" id="KW-0560">Oxidoreductase</keyword>
<evidence type="ECO:0000259" key="8">
    <source>
        <dbReference type="Pfam" id="PF03807"/>
    </source>
</evidence>
<organism evidence="10 11">
    <name type="scientific">Enterococcus diestrammenae</name>
    <dbReference type="NCBI Taxonomy" id="1155073"/>
    <lineage>
        <taxon>Bacteria</taxon>
        <taxon>Bacillati</taxon>
        <taxon>Bacillota</taxon>
        <taxon>Bacilli</taxon>
        <taxon>Lactobacillales</taxon>
        <taxon>Enterococcaceae</taxon>
        <taxon>Enterococcus</taxon>
    </lineage>
</organism>
<evidence type="ECO:0000256" key="6">
    <source>
        <dbReference type="NCBIfam" id="TIGR00112"/>
    </source>
</evidence>
<keyword evidence="2 5" id="KW-0641">Proline biosynthesis</keyword>
<evidence type="ECO:0000256" key="1">
    <source>
        <dbReference type="ARBA" id="ARBA00005525"/>
    </source>
</evidence>
<feature type="domain" description="Pyrroline-5-carboxylate reductase dimerisation" evidence="9">
    <location>
        <begin position="161"/>
        <end position="265"/>
    </location>
</feature>
<sequence length="274" mass="28667">MAKIGFIGTGNMGRAMVKGLAQSGLYQQQDLYIYDRNLAVAKELAQDLGIQSTETPQALVKACDRIIFAVKPNVLPAVLRALVPEVTADKVVISVAAGISLEKLASILGADHKIVRVMPNTPALVGMGMSAVTQNDQVTQAELAEVLAIFASFGKAEAVSESLIDAVVGVSGSAPAYVYLFIEALADGAVMEGMPRAQAYEFAAQTVMGSAQMVLETGQHPGELKDMVCSPGGTTIAAVKTLEEAGFRAAVIQAVQVAAEKNREMAEKNAASKK</sequence>
<comment type="catalytic activity">
    <reaction evidence="5">
        <text>L-proline + NAD(+) = (S)-1-pyrroline-5-carboxylate + NADH + 2 H(+)</text>
        <dbReference type="Rhea" id="RHEA:14105"/>
        <dbReference type="ChEBI" id="CHEBI:15378"/>
        <dbReference type="ChEBI" id="CHEBI:17388"/>
        <dbReference type="ChEBI" id="CHEBI:57540"/>
        <dbReference type="ChEBI" id="CHEBI:57945"/>
        <dbReference type="ChEBI" id="CHEBI:60039"/>
        <dbReference type="EC" id="1.5.1.2"/>
    </reaction>
</comment>
<proteinExistence type="inferred from homology"/>
<dbReference type="PANTHER" id="PTHR11645">
    <property type="entry name" value="PYRROLINE-5-CARBOXYLATE REDUCTASE"/>
    <property type="match status" value="1"/>
</dbReference>
<dbReference type="InterPro" id="IPR053790">
    <property type="entry name" value="P5CR-like_CS"/>
</dbReference>
<evidence type="ECO:0000313" key="11">
    <source>
        <dbReference type="Proteomes" id="UP001429357"/>
    </source>
</evidence>
<evidence type="ECO:0000256" key="3">
    <source>
        <dbReference type="ARBA" id="ARBA00022857"/>
    </source>
</evidence>
<dbReference type="Gene3D" id="1.10.3730.10">
    <property type="entry name" value="ProC C-terminal domain-like"/>
    <property type="match status" value="1"/>
</dbReference>
<keyword evidence="3 5" id="KW-0521">NADP</keyword>
<dbReference type="InterPro" id="IPR028939">
    <property type="entry name" value="P5C_Rdtase_cat_N"/>
</dbReference>
<accession>A0ABV0F4A4</accession>
<dbReference type="PANTHER" id="PTHR11645:SF0">
    <property type="entry name" value="PYRROLINE-5-CARBOXYLATE REDUCTASE 3"/>
    <property type="match status" value="1"/>
</dbReference>
<keyword evidence="5 7" id="KW-0028">Amino-acid biosynthesis</keyword>
<dbReference type="Pfam" id="PF14748">
    <property type="entry name" value="P5CR_dimer"/>
    <property type="match status" value="1"/>
</dbReference>
<reference evidence="10 11" key="2">
    <citation type="submission" date="2024-02" db="EMBL/GenBank/DDBJ databases">
        <title>The Genome Sequence of Enterococcus diestrammenae JM9A.</title>
        <authorList>
            <person name="Earl A."/>
            <person name="Manson A."/>
            <person name="Gilmore M."/>
            <person name="Sanders J."/>
            <person name="Shea T."/>
            <person name="Howe W."/>
            <person name="Livny J."/>
            <person name="Cuomo C."/>
            <person name="Neafsey D."/>
            <person name="Birren B."/>
        </authorList>
    </citation>
    <scope>NUCLEOTIDE SEQUENCE [LARGE SCALE GENOMIC DNA]</scope>
    <source>
        <strain evidence="10 11">JM9A</strain>
    </source>
</reference>
<dbReference type="RefSeq" id="WP_161869891.1">
    <property type="nucleotide sequence ID" value="NZ_MAEI02000001.1"/>
</dbReference>
<evidence type="ECO:0000313" key="10">
    <source>
        <dbReference type="EMBL" id="MEO1782908.1"/>
    </source>
</evidence>
<comment type="similarity">
    <text evidence="1 5 7">Belongs to the pyrroline-5-carboxylate reductase family.</text>
</comment>
<dbReference type="EC" id="1.5.1.2" evidence="5 6"/>
<dbReference type="PROSITE" id="PS00521">
    <property type="entry name" value="P5CR"/>
    <property type="match status" value="1"/>
</dbReference>
<dbReference type="InterPro" id="IPR036291">
    <property type="entry name" value="NAD(P)-bd_dom_sf"/>
</dbReference>
<dbReference type="Proteomes" id="UP001429357">
    <property type="component" value="Unassembled WGS sequence"/>
</dbReference>
<evidence type="ECO:0000256" key="7">
    <source>
        <dbReference type="RuleBase" id="RU003903"/>
    </source>
</evidence>
<comment type="caution">
    <text evidence="10">The sequence shown here is derived from an EMBL/GenBank/DDBJ whole genome shotgun (WGS) entry which is preliminary data.</text>
</comment>
<evidence type="ECO:0000256" key="5">
    <source>
        <dbReference type="HAMAP-Rule" id="MF_01925"/>
    </source>
</evidence>
<dbReference type="InterPro" id="IPR000304">
    <property type="entry name" value="Pyrroline-COOH_reductase"/>
</dbReference>
<evidence type="ECO:0000256" key="4">
    <source>
        <dbReference type="ARBA" id="ARBA00023002"/>
    </source>
</evidence>
<dbReference type="HAMAP" id="MF_01925">
    <property type="entry name" value="P5C_reductase"/>
    <property type="match status" value="1"/>
</dbReference>
<dbReference type="Pfam" id="PF03807">
    <property type="entry name" value="F420_oxidored"/>
    <property type="match status" value="1"/>
</dbReference>
<feature type="domain" description="Pyrroline-5-carboxylate reductase catalytic N-terminal" evidence="8">
    <location>
        <begin position="3"/>
        <end position="98"/>
    </location>
</feature>
<keyword evidence="11" id="KW-1185">Reference proteome</keyword>
<dbReference type="SUPFAM" id="SSF48179">
    <property type="entry name" value="6-phosphogluconate dehydrogenase C-terminal domain-like"/>
    <property type="match status" value="1"/>
</dbReference>
<evidence type="ECO:0000256" key="2">
    <source>
        <dbReference type="ARBA" id="ARBA00022650"/>
    </source>
</evidence>
<dbReference type="SUPFAM" id="SSF51735">
    <property type="entry name" value="NAD(P)-binding Rossmann-fold domains"/>
    <property type="match status" value="1"/>
</dbReference>
<dbReference type="InterPro" id="IPR029036">
    <property type="entry name" value="P5CR_dimer"/>
</dbReference>
<comment type="subcellular location">
    <subcellularLocation>
        <location evidence="5">Cytoplasm</location>
    </subcellularLocation>
</comment>
<dbReference type="EMBL" id="MAEI02000001">
    <property type="protein sequence ID" value="MEO1782908.1"/>
    <property type="molecule type" value="Genomic_DNA"/>
</dbReference>
<dbReference type="NCBIfam" id="TIGR00112">
    <property type="entry name" value="proC"/>
    <property type="match status" value="1"/>
</dbReference>
<dbReference type="PIRSF" id="PIRSF000193">
    <property type="entry name" value="Pyrrol-5-carb_rd"/>
    <property type="match status" value="1"/>
</dbReference>
<dbReference type="InterPro" id="IPR008927">
    <property type="entry name" value="6-PGluconate_DH-like_C_sf"/>
</dbReference>